<evidence type="ECO:0000256" key="2">
    <source>
        <dbReference type="ARBA" id="ARBA00022737"/>
    </source>
</evidence>
<evidence type="ECO:0000256" key="5">
    <source>
        <dbReference type="PROSITE-ProRule" id="PRU00042"/>
    </source>
</evidence>
<evidence type="ECO:0000256" key="4">
    <source>
        <dbReference type="ARBA" id="ARBA00022833"/>
    </source>
</evidence>
<dbReference type="Ensembl" id="ENSSFAT00005000605.1">
    <property type="protein sequence ID" value="ENSSFAP00005000583.1"/>
    <property type="gene ID" value="ENSSFAG00005000424.1"/>
</dbReference>
<dbReference type="PROSITE" id="PS50157">
    <property type="entry name" value="ZINC_FINGER_C2H2_2"/>
    <property type="match status" value="2"/>
</dbReference>
<evidence type="ECO:0000256" key="6">
    <source>
        <dbReference type="SAM" id="MobiDB-lite"/>
    </source>
</evidence>
<evidence type="ECO:0000256" key="3">
    <source>
        <dbReference type="ARBA" id="ARBA00022771"/>
    </source>
</evidence>
<feature type="compositionally biased region" description="Low complexity" evidence="6">
    <location>
        <begin position="194"/>
        <end position="207"/>
    </location>
</feature>
<keyword evidence="3 5" id="KW-0863">Zinc-finger</keyword>
<dbReference type="PANTHER" id="PTHR24409:SF295">
    <property type="entry name" value="AZ2-RELATED"/>
    <property type="match status" value="1"/>
</dbReference>
<dbReference type="AlphaFoldDB" id="A0A672F436"/>
<keyword evidence="4" id="KW-0862">Zinc</keyword>
<evidence type="ECO:0000313" key="8">
    <source>
        <dbReference type="Ensembl" id="ENSSFAP00005000583.1"/>
    </source>
</evidence>
<feature type="domain" description="C2H2-type" evidence="7">
    <location>
        <begin position="133"/>
        <end position="160"/>
    </location>
</feature>
<dbReference type="Pfam" id="PF00096">
    <property type="entry name" value="zf-C2H2"/>
    <property type="match status" value="2"/>
</dbReference>
<keyword evidence="2" id="KW-0677">Repeat</keyword>
<dbReference type="PROSITE" id="PS00028">
    <property type="entry name" value="ZINC_FINGER_C2H2_1"/>
    <property type="match status" value="1"/>
</dbReference>
<sequence>MCLVFVPSSGSPVPRGAKRVVVPSESPEVLRNHLQNHRRARRCGKTALPAAGPGGHAHHAFAVLKNRRRFRRCRVCLNHTPPPAPPRPAGLRLHPPTTAAGPGRRHACPVCRRTFSTKDNLRVHARRRCSGRFRCSRCSKTFKTSRTLKTHLRVHSRNPAVDGTARVPQEPQDTGQVPPEDTGQRTRFNPLIPGSSWRWGRGIGSSRSSKEDPNTEPI</sequence>
<dbReference type="PANTHER" id="PTHR24409">
    <property type="entry name" value="ZINC FINGER PROTEIN 142"/>
    <property type="match status" value="1"/>
</dbReference>
<keyword evidence="1" id="KW-0479">Metal-binding</keyword>
<feature type="region of interest" description="Disordered" evidence="6">
    <location>
        <begin position="155"/>
        <end position="218"/>
    </location>
</feature>
<accession>A0A672F436</accession>
<protein>
    <recommendedName>
        <fullName evidence="7">C2H2-type domain-containing protein</fullName>
    </recommendedName>
</protein>
<reference evidence="8" key="3">
    <citation type="submission" date="2025-09" db="UniProtKB">
        <authorList>
            <consortium name="Ensembl"/>
        </authorList>
    </citation>
    <scope>IDENTIFICATION</scope>
</reference>
<evidence type="ECO:0000259" key="7">
    <source>
        <dbReference type="PROSITE" id="PS50157"/>
    </source>
</evidence>
<organism evidence="8 9">
    <name type="scientific">Salarias fasciatus</name>
    <name type="common">Jewelled blenny</name>
    <name type="synonym">Blennius fasciatus</name>
    <dbReference type="NCBI Taxonomy" id="181472"/>
    <lineage>
        <taxon>Eukaryota</taxon>
        <taxon>Metazoa</taxon>
        <taxon>Chordata</taxon>
        <taxon>Craniata</taxon>
        <taxon>Vertebrata</taxon>
        <taxon>Euteleostomi</taxon>
        <taxon>Actinopterygii</taxon>
        <taxon>Neopterygii</taxon>
        <taxon>Teleostei</taxon>
        <taxon>Neoteleostei</taxon>
        <taxon>Acanthomorphata</taxon>
        <taxon>Ovalentaria</taxon>
        <taxon>Blenniimorphae</taxon>
        <taxon>Blenniiformes</taxon>
        <taxon>Blennioidei</taxon>
        <taxon>Blenniidae</taxon>
        <taxon>Salariinae</taxon>
        <taxon>Salarias</taxon>
    </lineage>
</organism>
<dbReference type="Proteomes" id="UP000472267">
    <property type="component" value="Chromosome 3"/>
</dbReference>
<dbReference type="GO" id="GO:0000977">
    <property type="term" value="F:RNA polymerase II transcription regulatory region sequence-specific DNA binding"/>
    <property type="evidence" value="ECO:0007669"/>
    <property type="project" value="TreeGrafter"/>
</dbReference>
<feature type="compositionally biased region" description="Basic and acidic residues" evidence="6">
    <location>
        <begin position="208"/>
        <end position="218"/>
    </location>
</feature>
<dbReference type="SUPFAM" id="SSF57667">
    <property type="entry name" value="beta-beta-alpha zinc fingers"/>
    <property type="match status" value="1"/>
</dbReference>
<name>A0A672F436_SALFA</name>
<feature type="domain" description="C2H2-type" evidence="7">
    <location>
        <begin position="106"/>
        <end position="133"/>
    </location>
</feature>
<dbReference type="SMART" id="SM00355">
    <property type="entry name" value="ZnF_C2H2"/>
    <property type="match status" value="2"/>
</dbReference>
<keyword evidence="9" id="KW-1185">Reference proteome</keyword>
<dbReference type="InterPro" id="IPR013087">
    <property type="entry name" value="Znf_C2H2_type"/>
</dbReference>
<dbReference type="InterPro" id="IPR036236">
    <property type="entry name" value="Znf_C2H2_sf"/>
</dbReference>
<dbReference type="GO" id="GO:0005634">
    <property type="term" value="C:nucleus"/>
    <property type="evidence" value="ECO:0007669"/>
    <property type="project" value="TreeGrafter"/>
</dbReference>
<dbReference type="InParanoid" id="A0A672F436"/>
<evidence type="ECO:0000256" key="1">
    <source>
        <dbReference type="ARBA" id="ARBA00022723"/>
    </source>
</evidence>
<dbReference type="GO" id="GO:0008270">
    <property type="term" value="F:zinc ion binding"/>
    <property type="evidence" value="ECO:0007669"/>
    <property type="project" value="UniProtKB-KW"/>
</dbReference>
<reference evidence="8" key="1">
    <citation type="submission" date="2019-06" db="EMBL/GenBank/DDBJ databases">
        <authorList>
            <consortium name="Wellcome Sanger Institute Data Sharing"/>
        </authorList>
    </citation>
    <scope>NUCLEOTIDE SEQUENCE [LARGE SCALE GENOMIC DNA]</scope>
</reference>
<dbReference type="GO" id="GO:0000981">
    <property type="term" value="F:DNA-binding transcription factor activity, RNA polymerase II-specific"/>
    <property type="evidence" value="ECO:0007669"/>
    <property type="project" value="TreeGrafter"/>
</dbReference>
<proteinExistence type="predicted"/>
<dbReference type="Gene3D" id="3.30.160.60">
    <property type="entry name" value="Classic Zinc Finger"/>
    <property type="match status" value="2"/>
</dbReference>
<reference evidence="8" key="2">
    <citation type="submission" date="2025-08" db="UniProtKB">
        <authorList>
            <consortium name="Ensembl"/>
        </authorList>
    </citation>
    <scope>IDENTIFICATION</scope>
</reference>
<evidence type="ECO:0000313" key="9">
    <source>
        <dbReference type="Proteomes" id="UP000472267"/>
    </source>
</evidence>